<evidence type="ECO:0000313" key="10">
    <source>
        <dbReference type="Proteomes" id="UP000595466"/>
    </source>
</evidence>
<dbReference type="Proteomes" id="UP000595466">
    <property type="component" value="Chromosome"/>
</dbReference>
<reference evidence="5 10" key="3">
    <citation type="submission" date="2020-12" db="EMBL/GenBank/DDBJ databases">
        <title>Whole genome sequencing of Lactobacillus plantarum PC518.</title>
        <authorList>
            <person name="Guo Q."/>
        </authorList>
    </citation>
    <scope>NUCLEOTIDE SEQUENCE [LARGE SCALE GENOMIC DNA]</scope>
    <source>
        <strain evidence="5 10">PC518</strain>
    </source>
</reference>
<evidence type="ECO:0000313" key="8">
    <source>
        <dbReference type="Proteomes" id="UP000076989"/>
    </source>
</evidence>
<reference evidence="4 9" key="2">
    <citation type="submission" date="2016-08" db="EMBL/GenBank/DDBJ databases">
        <title>Genome sequencing of Lactobacillus plantarum JSA22, isolated from fermented soybean paste.</title>
        <authorList>
            <person name="Choi H.S."/>
        </authorList>
    </citation>
    <scope>NUCLEOTIDE SEQUENCE [LARGE SCALE GENOMIC DNA]</scope>
    <source>
        <strain evidence="4 9">JSA22</strain>
    </source>
</reference>
<proteinExistence type="predicted"/>
<dbReference type="Proteomes" id="UP000076989">
    <property type="component" value="Unassembled WGS sequence"/>
</dbReference>
<accession>A0A162EP48</accession>
<evidence type="ECO:0000313" key="2">
    <source>
        <dbReference type="EMBL" id="KZU95399.1"/>
    </source>
</evidence>
<organism evidence="2 7">
    <name type="scientific">Lactiplantibacillus plantarum</name>
    <name type="common">Lactobacillus plantarum</name>
    <dbReference type="NCBI Taxonomy" id="1590"/>
    <lineage>
        <taxon>Bacteria</taxon>
        <taxon>Bacillati</taxon>
        <taxon>Bacillota</taxon>
        <taxon>Bacilli</taxon>
        <taxon>Lactobacillales</taxon>
        <taxon>Lactobacillaceae</taxon>
        <taxon>Lactiplantibacillus</taxon>
    </lineage>
</organism>
<dbReference type="EMBL" id="CP066817">
    <property type="protein sequence ID" value="QQM61871.1"/>
    <property type="molecule type" value="Genomic_DNA"/>
</dbReference>
<gene>
    <name evidence="5" type="ORF">JH395_04745</name>
    <name evidence="2" type="ORF">Lp19_1353</name>
    <name evidence="4" type="ORF">LPJSA22_02300</name>
    <name evidence="3" type="ORF">NAB2_2426</name>
    <name evidence="1" type="ORF">Nizo2260_3034</name>
</gene>
<dbReference type="EMBL" id="MCOL01000001">
    <property type="protein sequence ID" value="ODO62286.1"/>
    <property type="molecule type" value="Genomic_DNA"/>
</dbReference>
<dbReference type="EMBL" id="LUXM01000026">
    <property type="protein sequence ID" value="KZU95399.1"/>
    <property type="molecule type" value="Genomic_DNA"/>
</dbReference>
<evidence type="ECO:0000313" key="9">
    <source>
        <dbReference type="Proteomes" id="UP000094892"/>
    </source>
</evidence>
<protein>
    <submittedName>
        <fullName evidence="2">Uncharacterized protein</fullName>
    </submittedName>
</protein>
<sequence length="47" mass="5211">MSFFTDLHFLPGTHTSSYTSSVSNDIFGGFHSFILNLIPAIKSLFSK</sequence>
<dbReference type="EMBL" id="LUWI01000041">
    <property type="protein sequence ID" value="KZU01310.1"/>
    <property type="molecule type" value="Genomic_DNA"/>
</dbReference>
<dbReference type="GeneID" id="77215776"/>
<dbReference type="Proteomes" id="UP000076882">
    <property type="component" value="Unassembled WGS sequence"/>
</dbReference>
<evidence type="ECO:0000313" key="3">
    <source>
        <dbReference type="EMBL" id="KZV01806.1"/>
    </source>
</evidence>
<evidence type="ECO:0000313" key="6">
    <source>
        <dbReference type="Proteomes" id="UP000076872"/>
    </source>
</evidence>
<dbReference type="EMBL" id="LUXO01000033">
    <property type="protein sequence ID" value="KZV01806.1"/>
    <property type="molecule type" value="Genomic_DNA"/>
</dbReference>
<name>A0A162EP48_LACPN</name>
<evidence type="ECO:0000313" key="1">
    <source>
        <dbReference type="EMBL" id="KZU01310.1"/>
    </source>
</evidence>
<dbReference type="PATRIC" id="fig|1590.142.peg.2284"/>
<dbReference type="RefSeq" id="WP_003639252.1">
    <property type="nucleotide sequence ID" value="NZ_AP018405.1"/>
</dbReference>
<reference evidence="6 7" key="1">
    <citation type="submission" date="2016-03" db="EMBL/GenBank/DDBJ databases">
        <title>Comparative genomics of 54 Lactobacillus plantarum strains reveals genomic uncoupling from niche constraints.</title>
        <authorList>
            <person name="Martino M.E."/>
        </authorList>
    </citation>
    <scope>NUCLEOTIDE SEQUENCE [LARGE SCALE GENOMIC DNA]</scope>
    <source>
        <strain evidence="2 7">19.1</strain>
        <strain evidence="3 6">NAB2</strain>
        <strain evidence="1 8">Nizo2260</strain>
    </source>
</reference>
<evidence type="ECO:0000313" key="5">
    <source>
        <dbReference type="EMBL" id="QQM61871.1"/>
    </source>
</evidence>
<dbReference type="Proteomes" id="UP000076872">
    <property type="component" value="Unassembled WGS sequence"/>
</dbReference>
<dbReference type="Proteomes" id="UP000094892">
    <property type="component" value="Unassembled WGS sequence"/>
</dbReference>
<dbReference type="AlphaFoldDB" id="A0A162EP48"/>
<evidence type="ECO:0000313" key="4">
    <source>
        <dbReference type="EMBL" id="ODO62286.1"/>
    </source>
</evidence>
<evidence type="ECO:0000313" key="7">
    <source>
        <dbReference type="Proteomes" id="UP000076882"/>
    </source>
</evidence>